<feature type="transmembrane region" description="Helical" evidence="8">
    <location>
        <begin position="62"/>
        <end position="85"/>
    </location>
</feature>
<name>A0A2J7PYN9_9NEOP</name>
<organism evidence="9 10">
    <name type="scientific">Cryptotermes secundus</name>
    <dbReference type="NCBI Taxonomy" id="105785"/>
    <lineage>
        <taxon>Eukaryota</taxon>
        <taxon>Metazoa</taxon>
        <taxon>Ecdysozoa</taxon>
        <taxon>Arthropoda</taxon>
        <taxon>Hexapoda</taxon>
        <taxon>Insecta</taxon>
        <taxon>Pterygota</taxon>
        <taxon>Neoptera</taxon>
        <taxon>Polyneoptera</taxon>
        <taxon>Dictyoptera</taxon>
        <taxon>Blattodea</taxon>
        <taxon>Blattoidea</taxon>
        <taxon>Termitoidae</taxon>
        <taxon>Kalotermitidae</taxon>
        <taxon>Cryptotermitinae</taxon>
        <taxon>Cryptotermes</taxon>
    </lineage>
</organism>
<keyword evidence="10" id="KW-1185">Reference proteome</keyword>
<accession>A0A2J7PYN9</accession>
<evidence type="ECO:0000256" key="1">
    <source>
        <dbReference type="ARBA" id="ARBA00004651"/>
    </source>
</evidence>
<keyword evidence="7 8" id="KW-0807">Transducer</keyword>
<feature type="transmembrane region" description="Helical" evidence="8">
    <location>
        <begin position="366"/>
        <end position="392"/>
    </location>
</feature>
<dbReference type="Pfam" id="PF08395">
    <property type="entry name" value="7tm_7"/>
    <property type="match status" value="1"/>
</dbReference>
<dbReference type="PANTHER" id="PTHR21143">
    <property type="entry name" value="INVERTEBRATE GUSTATORY RECEPTOR"/>
    <property type="match status" value="1"/>
</dbReference>
<dbReference type="GO" id="GO:0050909">
    <property type="term" value="P:sensory perception of taste"/>
    <property type="evidence" value="ECO:0007669"/>
    <property type="project" value="InterPro"/>
</dbReference>
<dbReference type="AlphaFoldDB" id="A0A2J7PYN9"/>
<evidence type="ECO:0000313" key="10">
    <source>
        <dbReference type="Proteomes" id="UP000235965"/>
    </source>
</evidence>
<keyword evidence="4 8" id="KW-1133">Transmembrane helix</keyword>
<evidence type="ECO:0000256" key="8">
    <source>
        <dbReference type="RuleBase" id="RU363108"/>
    </source>
</evidence>
<evidence type="ECO:0000256" key="2">
    <source>
        <dbReference type="ARBA" id="ARBA00022475"/>
    </source>
</evidence>
<dbReference type="GO" id="GO:0007635">
    <property type="term" value="P:chemosensory behavior"/>
    <property type="evidence" value="ECO:0007669"/>
    <property type="project" value="TreeGrafter"/>
</dbReference>
<dbReference type="EMBL" id="NEVH01020342">
    <property type="protein sequence ID" value="PNF21448.1"/>
    <property type="molecule type" value="Genomic_DNA"/>
</dbReference>
<dbReference type="GO" id="GO:0005886">
    <property type="term" value="C:plasma membrane"/>
    <property type="evidence" value="ECO:0007669"/>
    <property type="project" value="UniProtKB-SubCell"/>
</dbReference>
<evidence type="ECO:0000256" key="4">
    <source>
        <dbReference type="ARBA" id="ARBA00022989"/>
    </source>
</evidence>
<keyword evidence="2 8" id="KW-1003">Cell membrane</keyword>
<dbReference type="GO" id="GO:0030424">
    <property type="term" value="C:axon"/>
    <property type="evidence" value="ECO:0007669"/>
    <property type="project" value="TreeGrafter"/>
</dbReference>
<feature type="transmembrane region" description="Helical" evidence="8">
    <location>
        <begin position="21"/>
        <end position="42"/>
    </location>
</feature>
<comment type="subcellular location">
    <subcellularLocation>
        <location evidence="1 8">Cell membrane</location>
        <topology evidence="1 8">Multi-pass membrane protein</topology>
    </subcellularLocation>
</comment>
<dbReference type="GO" id="GO:0030425">
    <property type="term" value="C:dendrite"/>
    <property type="evidence" value="ECO:0007669"/>
    <property type="project" value="TreeGrafter"/>
</dbReference>
<evidence type="ECO:0000256" key="3">
    <source>
        <dbReference type="ARBA" id="ARBA00022692"/>
    </source>
</evidence>
<sequence>MFFGLTPFYVIKKNKFGYAVSLYRLLQLILFVTLTIALFITTCYRIHTAIHFESSIPEKLKIIFILNNISQKMSYFFLLITRMCFNNRQIIRIFKKMKNVDAIIESRRRMEIYRKTRLRVLREITVLFVGLLIAYSGNYYIQYDGGLLFIITGFVENLCYTMNIVIVLEHVTLVRMLMHRYKYMNDRILEYSEIEDAAEVRSHVGQYHSASVKVFFNRNYILPTLTNSCKKREVCSVHTLRLAYINLYDTVTLINSHFGVPVLLQIFTLMMVCVTSYYYGLHIFSNLNANIGEVTTYLKPCMLILWTSLYGIPFVWMIMCCHEATQEVKRGLICVQRVTACPSTKYSSVLELQNLSHQLKHMKVEFTACGIFVLNLPLLATIIGGIFTYILIMVQLD</sequence>
<keyword evidence="6 8" id="KW-0675">Receptor</keyword>
<keyword evidence="5 8" id="KW-0472">Membrane</keyword>
<comment type="caution">
    <text evidence="9">The sequence shown here is derived from an EMBL/GenBank/DDBJ whole genome shotgun (WGS) entry which is preliminary data.</text>
</comment>
<dbReference type="FunCoup" id="A0A2J7PYN9">
    <property type="interactions" value="56"/>
</dbReference>
<dbReference type="PANTHER" id="PTHR21143:SF133">
    <property type="entry name" value="GUSTATORY AND PHEROMONE RECEPTOR 32A-RELATED"/>
    <property type="match status" value="1"/>
</dbReference>
<comment type="function">
    <text evidence="8">Gustatory receptor which mediates acceptance or avoidance behavior, depending on its substrates.</text>
</comment>
<comment type="similarity">
    <text evidence="8">Belongs to the insect chemoreceptor superfamily. Gustatory receptor (GR) family.</text>
</comment>
<feature type="transmembrane region" description="Helical" evidence="8">
    <location>
        <begin position="147"/>
        <end position="174"/>
    </location>
</feature>
<evidence type="ECO:0000256" key="7">
    <source>
        <dbReference type="ARBA" id="ARBA00023224"/>
    </source>
</evidence>
<dbReference type="InParanoid" id="A0A2J7PYN9"/>
<reference evidence="9 10" key="1">
    <citation type="submission" date="2017-12" db="EMBL/GenBank/DDBJ databases">
        <title>Hemimetabolous genomes reveal molecular basis of termite eusociality.</title>
        <authorList>
            <person name="Harrison M.C."/>
            <person name="Jongepier E."/>
            <person name="Robertson H.M."/>
            <person name="Arning N."/>
            <person name="Bitard-Feildel T."/>
            <person name="Chao H."/>
            <person name="Childers C.P."/>
            <person name="Dinh H."/>
            <person name="Doddapaneni H."/>
            <person name="Dugan S."/>
            <person name="Gowin J."/>
            <person name="Greiner C."/>
            <person name="Han Y."/>
            <person name="Hu H."/>
            <person name="Hughes D.S.T."/>
            <person name="Huylmans A.-K."/>
            <person name="Kemena C."/>
            <person name="Kremer L.P.M."/>
            <person name="Lee S.L."/>
            <person name="Lopez-Ezquerra A."/>
            <person name="Mallet L."/>
            <person name="Monroy-Kuhn J.M."/>
            <person name="Moser A."/>
            <person name="Murali S.C."/>
            <person name="Muzny D.M."/>
            <person name="Otani S."/>
            <person name="Piulachs M.-D."/>
            <person name="Poelchau M."/>
            <person name="Qu J."/>
            <person name="Schaub F."/>
            <person name="Wada-Katsumata A."/>
            <person name="Worley K.C."/>
            <person name="Xie Q."/>
            <person name="Ylla G."/>
            <person name="Poulsen M."/>
            <person name="Gibbs R.A."/>
            <person name="Schal C."/>
            <person name="Richards S."/>
            <person name="Belles X."/>
            <person name="Korb J."/>
            <person name="Bornberg-Bauer E."/>
        </authorList>
    </citation>
    <scope>NUCLEOTIDE SEQUENCE [LARGE SCALE GENOMIC DNA]</scope>
    <source>
        <tissue evidence="9">Whole body</tissue>
    </source>
</reference>
<dbReference type="Proteomes" id="UP000235965">
    <property type="component" value="Unassembled WGS sequence"/>
</dbReference>
<proteinExistence type="inferred from homology"/>
<feature type="transmembrane region" description="Helical" evidence="8">
    <location>
        <begin position="303"/>
        <end position="321"/>
    </location>
</feature>
<keyword evidence="3 8" id="KW-0812">Transmembrane</keyword>
<feature type="transmembrane region" description="Helical" evidence="8">
    <location>
        <begin position="120"/>
        <end position="141"/>
    </location>
</feature>
<evidence type="ECO:0000256" key="6">
    <source>
        <dbReference type="ARBA" id="ARBA00023170"/>
    </source>
</evidence>
<evidence type="ECO:0000256" key="5">
    <source>
        <dbReference type="ARBA" id="ARBA00023136"/>
    </source>
</evidence>
<protein>
    <recommendedName>
        <fullName evidence="8">Gustatory receptor</fullName>
    </recommendedName>
</protein>
<dbReference type="GO" id="GO:0007165">
    <property type="term" value="P:signal transduction"/>
    <property type="evidence" value="ECO:0007669"/>
    <property type="project" value="UniProtKB-KW"/>
</dbReference>
<dbReference type="InterPro" id="IPR013604">
    <property type="entry name" value="7TM_chemorcpt"/>
</dbReference>
<dbReference type="GO" id="GO:0008049">
    <property type="term" value="P:male courtship behavior"/>
    <property type="evidence" value="ECO:0007669"/>
    <property type="project" value="TreeGrafter"/>
</dbReference>
<feature type="transmembrane region" description="Helical" evidence="8">
    <location>
        <begin position="258"/>
        <end position="279"/>
    </location>
</feature>
<dbReference type="GO" id="GO:0043025">
    <property type="term" value="C:neuronal cell body"/>
    <property type="evidence" value="ECO:0007669"/>
    <property type="project" value="TreeGrafter"/>
</dbReference>
<evidence type="ECO:0000313" key="9">
    <source>
        <dbReference type="EMBL" id="PNF21448.1"/>
    </source>
</evidence>
<gene>
    <name evidence="9" type="ORF">B7P43_G13503</name>
</gene>